<dbReference type="EMBL" id="JAFIRR010000164">
    <property type="protein sequence ID" value="MCO6419005.1"/>
    <property type="molecule type" value="Genomic_DNA"/>
</dbReference>
<evidence type="ECO:0000313" key="2">
    <source>
        <dbReference type="Proteomes" id="UP001523392"/>
    </source>
</evidence>
<evidence type="ECO:0008006" key="3">
    <source>
        <dbReference type="Google" id="ProtNLM"/>
    </source>
</evidence>
<organism evidence="1 2">
    <name type="scientific">Siccirubricoccus soli</name>
    <dbReference type="NCBI Taxonomy" id="2899147"/>
    <lineage>
        <taxon>Bacteria</taxon>
        <taxon>Pseudomonadati</taxon>
        <taxon>Pseudomonadota</taxon>
        <taxon>Alphaproteobacteria</taxon>
        <taxon>Acetobacterales</taxon>
        <taxon>Roseomonadaceae</taxon>
        <taxon>Siccirubricoccus</taxon>
    </lineage>
</organism>
<keyword evidence="2" id="KW-1185">Reference proteome</keyword>
<comment type="caution">
    <text evidence="1">The sequence shown here is derived from an EMBL/GenBank/DDBJ whole genome shotgun (WGS) entry which is preliminary data.</text>
</comment>
<feature type="non-terminal residue" evidence="1">
    <location>
        <position position="88"/>
    </location>
</feature>
<evidence type="ECO:0000313" key="1">
    <source>
        <dbReference type="EMBL" id="MCO6419005.1"/>
    </source>
</evidence>
<accession>A0ABT1DCR0</accession>
<gene>
    <name evidence="1" type="ORF">JYK14_23010</name>
</gene>
<dbReference type="PROSITE" id="PS51257">
    <property type="entry name" value="PROKAR_LIPOPROTEIN"/>
    <property type="match status" value="1"/>
</dbReference>
<sequence length="88" mass="8589">MASNARRLVALVTSTALLAGCVTTREGRIGADDGTDSCRPQVVALDSTGNFFAEDILRGAAIGAVGGAALGAIAGGDWRSALIGAAAG</sequence>
<reference evidence="1 2" key="1">
    <citation type="submission" date="2021-12" db="EMBL/GenBank/DDBJ databases">
        <title>Siccirubricoccus leaddurans sp. nov., a high concentration Zn2+ tolerance bacterium.</title>
        <authorList>
            <person name="Cao Y."/>
        </authorList>
    </citation>
    <scope>NUCLEOTIDE SEQUENCE [LARGE SCALE GENOMIC DNA]</scope>
    <source>
        <strain evidence="1 2">KC 17139</strain>
    </source>
</reference>
<name>A0ABT1DCR0_9PROT</name>
<dbReference type="Proteomes" id="UP001523392">
    <property type="component" value="Unassembled WGS sequence"/>
</dbReference>
<protein>
    <recommendedName>
        <fullName evidence="3">Cell envelope biogenesis protein OmpA</fullName>
    </recommendedName>
</protein>
<proteinExistence type="predicted"/>